<evidence type="ECO:0000313" key="2">
    <source>
        <dbReference type="EMBL" id="ODS32494.1"/>
    </source>
</evidence>
<dbReference type="Proteomes" id="UP000094056">
    <property type="component" value="Unassembled WGS sequence"/>
</dbReference>
<dbReference type="AlphaFoldDB" id="A0A1E3XC08"/>
<feature type="chain" id="PRO_5009140089" description="Lipoprotein" evidence="1">
    <location>
        <begin position="23"/>
        <end position="203"/>
    </location>
</feature>
<comment type="caution">
    <text evidence="2">The sequence shown here is derived from an EMBL/GenBank/DDBJ whole genome shotgun (WGS) entry which is preliminary data.</text>
</comment>
<evidence type="ECO:0000313" key="3">
    <source>
        <dbReference type="Proteomes" id="UP000094056"/>
    </source>
</evidence>
<protein>
    <recommendedName>
        <fullName evidence="4">Lipoprotein</fullName>
    </recommendedName>
</protein>
<gene>
    <name evidence="2" type="ORF">SCARUB_02395</name>
</gene>
<name>A0A1E3XC08_9BACT</name>
<keyword evidence="1" id="KW-0732">Signal</keyword>
<evidence type="ECO:0008006" key="4">
    <source>
        <dbReference type="Google" id="ProtNLM"/>
    </source>
</evidence>
<organism evidence="2 3">
    <name type="scientific">Candidatus Scalindua rubra</name>
    <dbReference type="NCBI Taxonomy" id="1872076"/>
    <lineage>
        <taxon>Bacteria</taxon>
        <taxon>Pseudomonadati</taxon>
        <taxon>Planctomycetota</taxon>
        <taxon>Candidatus Brocadiia</taxon>
        <taxon>Candidatus Brocadiales</taxon>
        <taxon>Candidatus Scalinduaceae</taxon>
        <taxon>Candidatus Scalindua</taxon>
    </lineage>
</organism>
<feature type="signal peptide" evidence="1">
    <location>
        <begin position="1"/>
        <end position="22"/>
    </location>
</feature>
<accession>A0A1E3XC08</accession>
<sequence length="203" mass="23952">MKRWLNILIIFCVLLTASSLKAENEPLPENQEKFDVDAFLKRFKEPIDTDSDEYNKKRYKDFLKIRRLLKMNVRVMLTNREDAKKIGLDEDELTDYLRLKVKNNFANIRMEEVDFSKNNTKSFKQQVGSLHLNVWVVGDNYPVAYHLRYVFFTSDYSEGDSSIWDTKWLGYGSKDNISDIIKSNIDKTIQDLAILFFKVRGEL</sequence>
<dbReference type="EMBL" id="MAYW01000060">
    <property type="protein sequence ID" value="ODS32494.1"/>
    <property type="molecule type" value="Genomic_DNA"/>
</dbReference>
<evidence type="ECO:0000256" key="1">
    <source>
        <dbReference type="SAM" id="SignalP"/>
    </source>
</evidence>
<proteinExistence type="predicted"/>
<reference evidence="2 3" key="1">
    <citation type="submission" date="2016-07" db="EMBL/GenBank/DDBJ databases">
        <title>Draft genome of Scalindua rubra, obtained from a brine-seawater interface in the Red Sea, sheds light on salt adaptation in anammox bacteria.</title>
        <authorList>
            <person name="Speth D.R."/>
            <person name="Lagkouvardos I."/>
            <person name="Wang Y."/>
            <person name="Qian P.-Y."/>
            <person name="Dutilh B.E."/>
            <person name="Jetten M.S."/>
        </authorList>
    </citation>
    <scope>NUCLEOTIDE SEQUENCE [LARGE SCALE GENOMIC DNA]</scope>
    <source>
        <strain evidence="2">BSI-1</strain>
    </source>
</reference>